<proteinExistence type="predicted"/>
<reference evidence="1" key="1">
    <citation type="submission" date="2021-03" db="EMBL/GenBank/DDBJ databases">
        <title>Evolutionary priming and transition to the ectomycorrhizal habit in an iconic lineage of mushroom-forming fungi: is preadaptation a requirement?</title>
        <authorList>
            <consortium name="DOE Joint Genome Institute"/>
            <person name="Looney B.P."/>
            <person name="Miyauchi S."/>
            <person name="Morin E."/>
            <person name="Drula E."/>
            <person name="Courty P.E."/>
            <person name="Chicoki N."/>
            <person name="Fauchery L."/>
            <person name="Kohler A."/>
            <person name="Kuo A."/>
            <person name="LaButti K."/>
            <person name="Pangilinan J."/>
            <person name="Lipzen A."/>
            <person name="Riley R."/>
            <person name="Andreopoulos W."/>
            <person name="He G."/>
            <person name="Johnson J."/>
            <person name="Barry K.W."/>
            <person name="Grigoriev I.V."/>
            <person name="Nagy L."/>
            <person name="Hibbett D."/>
            <person name="Henrissat B."/>
            <person name="Matheny P.B."/>
            <person name="Labbe J."/>
            <person name="Martin A.F."/>
        </authorList>
    </citation>
    <scope>NUCLEOTIDE SEQUENCE</scope>
    <source>
        <strain evidence="1">BPL698</strain>
    </source>
</reference>
<sequence length="122" mass="13482">MSVSLAWTTVEDQLKHLKALVSSLPPNVPSATDDGHIATVFNNIPESEDPDNQWPNGHLLNVKRGPFGMDMVVQYAANSVQAGNLLWEPTKIKLDRLLTEVQYLSEHANPKTKLTLTIPALK</sequence>
<evidence type="ECO:0000313" key="1">
    <source>
        <dbReference type="EMBL" id="KAI9510593.1"/>
    </source>
</evidence>
<organism evidence="1 2">
    <name type="scientific">Russula earlei</name>
    <dbReference type="NCBI Taxonomy" id="71964"/>
    <lineage>
        <taxon>Eukaryota</taxon>
        <taxon>Fungi</taxon>
        <taxon>Dikarya</taxon>
        <taxon>Basidiomycota</taxon>
        <taxon>Agaricomycotina</taxon>
        <taxon>Agaricomycetes</taxon>
        <taxon>Russulales</taxon>
        <taxon>Russulaceae</taxon>
        <taxon>Russula</taxon>
    </lineage>
</organism>
<comment type="caution">
    <text evidence="1">The sequence shown here is derived from an EMBL/GenBank/DDBJ whole genome shotgun (WGS) entry which is preliminary data.</text>
</comment>
<dbReference type="Proteomes" id="UP001207468">
    <property type="component" value="Unassembled WGS sequence"/>
</dbReference>
<evidence type="ECO:0000313" key="2">
    <source>
        <dbReference type="Proteomes" id="UP001207468"/>
    </source>
</evidence>
<name>A0ACC0UGB1_9AGAM</name>
<accession>A0ACC0UGB1</accession>
<dbReference type="EMBL" id="JAGFNK010000039">
    <property type="protein sequence ID" value="KAI9510593.1"/>
    <property type="molecule type" value="Genomic_DNA"/>
</dbReference>
<keyword evidence="2" id="KW-1185">Reference proteome</keyword>
<protein>
    <submittedName>
        <fullName evidence="1">Uncharacterized protein</fullName>
    </submittedName>
</protein>
<gene>
    <name evidence="1" type="ORF">F5148DRAFT_1281794</name>
</gene>